<comment type="caution">
    <text evidence="7">The sequence shown here is derived from an EMBL/GenBank/DDBJ whole genome shotgun (WGS) entry which is preliminary data.</text>
</comment>
<dbReference type="GO" id="GO:0008299">
    <property type="term" value="P:isoprenoid biosynthetic process"/>
    <property type="evidence" value="ECO:0007669"/>
    <property type="project" value="UniProtKB-ARBA"/>
</dbReference>
<dbReference type="InterPro" id="IPR034686">
    <property type="entry name" value="Terpene_cyclase-like_2"/>
</dbReference>
<gene>
    <name evidence="7" type="ORF">NLI96_g9483</name>
</gene>
<comment type="cofactor">
    <cofactor evidence="1 6">
        <name>Mg(2+)</name>
        <dbReference type="ChEBI" id="CHEBI:18420"/>
    </cofactor>
</comment>
<reference evidence="7" key="1">
    <citation type="submission" date="2022-07" db="EMBL/GenBank/DDBJ databases">
        <title>Genome Sequence of Physisporinus lineatus.</title>
        <authorList>
            <person name="Buettner E."/>
        </authorList>
    </citation>
    <scope>NUCLEOTIDE SEQUENCE</scope>
    <source>
        <strain evidence="7">VT162</strain>
    </source>
</reference>
<comment type="similarity">
    <text evidence="2 6">Belongs to the terpene synthase family.</text>
</comment>
<keyword evidence="3 6" id="KW-0479">Metal-binding</keyword>
<keyword evidence="4 6" id="KW-0460">Magnesium</keyword>
<dbReference type="Proteomes" id="UP001212997">
    <property type="component" value="Unassembled WGS sequence"/>
</dbReference>
<keyword evidence="5 6" id="KW-0456">Lyase</keyword>
<dbReference type="InterPro" id="IPR008949">
    <property type="entry name" value="Isoprenoid_synthase_dom_sf"/>
</dbReference>
<accession>A0AAD5UX26</accession>
<organism evidence="7 8">
    <name type="scientific">Meripilus lineatus</name>
    <dbReference type="NCBI Taxonomy" id="2056292"/>
    <lineage>
        <taxon>Eukaryota</taxon>
        <taxon>Fungi</taxon>
        <taxon>Dikarya</taxon>
        <taxon>Basidiomycota</taxon>
        <taxon>Agaricomycotina</taxon>
        <taxon>Agaricomycetes</taxon>
        <taxon>Polyporales</taxon>
        <taxon>Meripilaceae</taxon>
        <taxon>Meripilus</taxon>
    </lineage>
</organism>
<evidence type="ECO:0000256" key="3">
    <source>
        <dbReference type="ARBA" id="ARBA00022723"/>
    </source>
</evidence>
<dbReference type="EC" id="4.2.3.-" evidence="6"/>
<evidence type="ECO:0000256" key="5">
    <source>
        <dbReference type="ARBA" id="ARBA00023239"/>
    </source>
</evidence>
<dbReference type="PANTHER" id="PTHR35201:SF4">
    <property type="entry name" value="BETA-PINACENE SYNTHASE-RELATED"/>
    <property type="match status" value="1"/>
</dbReference>
<evidence type="ECO:0000256" key="4">
    <source>
        <dbReference type="ARBA" id="ARBA00022842"/>
    </source>
</evidence>
<evidence type="ECO:0000313" key="7">
    <source>
        <dbReference type="EMBL" id="KAJ3478836.1"/>
    </source>
</evidence>
<dbReference type="Pfam" id="PF19086">
    <property type="entry name" value="Terpene_syn_C_2"/>
    <property type="match status" value="1"/>
</dbReference>
<protein>
    <recommendedName>
        <fullName evidence="6">Terpene synthase</fullName>
        <ecNumber evidence="6">4.2.3.-</ecNumber>
    </recommendedName>
</protein>
<dbReference type="AlphaFoldDB" id="A0AAD5UX26"/>
<name>A0AAD5UX26_9APHY</name>
<evidence type="ECO:0000313" key="8">
    <source>
        <dbReference type="Proteomes" id="UP001212997"/>
    </source>
</evidence>
<keyword evidence="8" id="KW-1185">Reference proteome</keyword>
<dbReference type="SUPFAM" id="SSF48576">
    <property type="entry name" value="Terpenoid synthases"/>
    <property type="match status" value="1"/>
</dbReference>
<evidence type="ECO:0000256" key="2">
    <source>
        <dbReference type="ARBA" id="ARBA00006333"/>
    </source>
</evidence>
<dbReference type="Gene3D" id="1.10.600.10">
    <property type="entry name" value="Farnesyl Diphosphate Synthase"/>
    <property type="match status" value="1"/>
</dbReference>
<evidence type="ECO:0000256" key="1">
    <source>
        <dbReference type="ARBA" id="ARBA00001946"/>
    </source>
</evidence>
<proteinExistence type="inferred from homology"/>
<dbReference type="SFLD" id="SFLDG01020">
    <property type="entry name" value="Terpene_Cyclase_Like_2"/>
    <property type="match status" value="1"/>
</dbReference>
<dbReference type="GO" id="GO:0010333">
    <property type="term" value="F:terpene synthase activity"/>
    <property type="evidence" value="ECO:0007669"/>
    <property type="project" value="InterPro"/>
</dbReference>
<dbReference type="PANTHER" id="PTHR35201">
    <property type="entry name" value="TERPENE SYNTHASE"/>
    <property type="match status" value="1"/>
</dbReference>
<dbReference type="SFLD" id="SFLDS00005">
    <property type="entry name" value="Isoprenoid_Synthase_Type_I"/>
    <property type="match status" value="1"/>
</dbReference>
<dbReference type="EMBL" id="JANAWD010000481">
    <property type="protein sequence ID" value="KAJ3478836.1"/>
    <property type="molecule type" value="Genomic_DNA"/>
</dbReference>
<dbReference type="GO" id="GO:0046872">
    <property type="term" value="F:metal ion binding"/>
    <property type="evidence" value="ECO:0007669"/>
    <property type="project" value="UniProtKB-KW"/>
</dbReference>
<evidence type="ECO:0000256" key="6">
    <source>
        <dbReference type="RuleBase" id="RU366034"/>
    </source>
</evidence>
<sequence length="327" mass="37067">MKLALPNLLANWPWPGRVNPLQAEVVTASDNWVSSLNALCTTTQEVLSTCKFGRLASMLYPFADAKQLRRGCDLINVIFIIDDLTESMEVSEVEKAALIIMDAFNNPHNLPRYAEDVIGKIIRQFWLLTIDATCESWQQRFIAAFQRYVDSVVQQAKWKYDHVEISNVDTYMAQRRENSGGWLTVVLLELDFNLPSEVYDHPVISALCVHVIDMASIDNDILSYNVEQSRGDNYNILCVVMNALSLDLPQALVWVARKRQDLAQSFLAHLTSLPTFGEEYDGLLTKFLSAVAQLVTGNFMWSLECERYRGNEGPIILPSREIASRNI</sequence>